<dbReference type="InterPro" id="IPR004697">
    <property type="entry name" value="AbgT"/>
</dbReference>
<gene>
    <name evidence="2" type="ORF">AL503_006000</name>
</gene>
<keyword evidence="1" id="KW-0472">Membrane</keyword>
<keyword evidence="1" id="KW-1133">Transmembrane helix</keyword>
<feature type="transmembrane region" description="Helical" evidence="1">
    <location>
        <begin position="214"/>
        <end position="232"/>
    </location>
</feature>
<feature type="transmembrane region" description="Helical" evidence="1">
    <location>
        <begin position="414"/>
        <end position="433"/>
    </location>
</feature>
<proteinExistence type="predicted"/>
<name>A0A2K0A5Q0_STAHA</name>
<dbReference type="Proteomes" id="UP000053523">
    <property type="component" value="Unassembled WGS sequence"/>
</dbReference>
<organism evidence="2 3">
    <name type="scientific">Staphylococcus haemolyticus</name>
    <dbReference type="NCBI Taxonomy" id="1283"/>
    <lineage>
        <taxon>Bacteria</taxon>
        <taxon>Bacillati</taxon>
        <taxon>Bacillota</taxon>
        <taxon>Bacilli</taxon>
        <taxon>Bacillales</taxon>
        <taxon>Staphylococcaceae</taxon>
        <taxon>Staphylococcus</taxon>
    </lineage>
</organism>
<keyword evidence="1" id="KW-0812">Transmembrane</keyword>
<reference evidence="2 3" key="1">
    <citation type="submission" date="2017-12" db="EMBL/GenBank/DDBJ databases">
        <title>FDA dAtabase for Regulatory Grade micrObial Sequences (FDA-ARGOS): Supporting development and validation of Infectious Disease Dx tests.</title>
        <authorList>
            <person name="Hoffmann M."/>
            <person name="Allard M."/>
            <person name="Evans P."/>
            <person name="Brown E."/>
            <person name="Tallon L."/>
            <person name="Sadzewicz L."/>
            <person name="Sengamalay N."/>
            <person name="Ott S."/>
            <person name="Godinez A."/>
            <person name="Nagaraj S."/>
            <person name="Vavikolanu K."/>
            <person name="Aluvathingal J."/>
            <person name="Nadendla S."/>
            <person name="Sichtig H."/>
        </authorList>
    </citation>
    <scope>NUCLEOTIDE SEQUENCE [LARGE SCALE GENOMIC DNA]</scope>
    <source>
        <strain evidence="2 3">FDAARGOS_148</strain>
    </source>
</reference>
<evidence type="ECO:0000313" key="2">
    <source>
        <dbReference type="EMBL" id="PNN20359.1"/>
    </source>
</evidence>
<feature type="transmembrane region" description="Helical" evidence="1">
    <location>
        <begin position="267"/>
        <end position="290"/>
    </location>
</feature>
<feature type="transmembrane region" description="Helical" evidence="1">
    <location>
        <begin position="30"/>
        <end position="50"/>
    </location>
</feature>
<dbReference type="AlphaFoldDB" id="A0A2K0A5Q0"/>
<feature type="transmembrane region" description="Helical" evidence="1">
    <location>
        <begin position="125"/>
        <end position="141"/>
    </location>
</feature>
<dbReference type="RefSeq" id="WP_037550237.1">
    <property type="nucleotide sequence ID" value="NZ_CAJCGD010000012.1"/>
</dbReference>
<feature type="transmembrane region" description="Helical" evidence="1">
    <location>
        <begin position="475"/>
        <end position="500"/>
    </location>
</feature>
<sequence>MTTNTKERTSLVNKFLNGVEKAGNKLPDPAILFFLMCIGLAVITWIVSLFDVSVKHPGNGETIHIKSILSTEGIAMIMNDAVKNFSEFPALGLVLAVMIGVGAAEKSGYFDKLMISVVNRASKRIIVPTIILIGILGSLAGDAATVILPPLAAMIFIKIGYHPIAGLAMAYASSLGGFGANFLIGMQDALVYAFTEPATKIVSDSVKINVAMNWYFIAASVILVLPVIYFTTTKVVIPRLGEYDASQANYDEDEETSSHITPTENKALFWANMSFLLLIVALIICCIPEGSWLRNAKTGSLIDDSPLINGVGLVILVIFLIPGMVYGILSKQIKNSKDLGSMISDSLGSMGSFILIVFFAAQLLAFLQWSNLGIIVSVYGAKLLQHQNGIVLIIGIIILSSLINLIIGSASAKWGILAPIFVPMMILLGYHPAFTQMIYRVGDSITNPITPMMPYMPLILSYAQKYDKNMKLGSLLSSLMPYTFALGVVWTLFVIAWYLLGIPLGPGGPVKIPK</sequence>
<feature type="transmembrane region" description="Helical" evidence="1">
    <location>
        <begin position="389"/>
        <end position="407"/>
    </location>
</feature>
<dbReference type="EMBL" id="LORN02000015">
    <property type="protein sequence ID" value="PNN20359.1"/>
    <property type="molecule type" value="Genomic_DNA"/>
</dbReference>
<protein>
    <submittedName>
        <fullName evidence="2">Aminobenzoyl-glutamate transporter</fullName>
    </submittedName>
</protein>
<dbReference type="Pfam" id="PF03806">
    <property type="entry name" value="ABG_transport"/>
    <property type="match status" value="1"/>
</dbReference>
<feature type="transmembrane region" description="Helical" evidence="1">
    <location>
        <begin position="310"/>
        <end position="329"/>
    </location>
</feature>
<dbReference type="PANTHER" id="PTHR30282:SF0">
    <property type="entry name" value="P-AMINOBENZOYL-GLUTAMATE TRANSPORT PROTEIN"/>
    <property type="match status" value="1"/>
</dbReference>
<evidence type="ECO:0000256" key="1">
    <source>
        <dbReference type="SAM" id="Phobius"/>
    </source>
</evidence>
<dbReference type="GO" id="GO:0015558">
    <property type="term" value="F:secondary active p-aminobenzoyl-glutamate transmembrane transporter activity"/>
    <property type="evidence" value="ECO:0007669"/>
    <property type="project" value="InterPro"/>
</dbReference>
<accession>A0A2K0A5Q0</accession>
<feature type="transmembrane region" description="Helical" evidence="1">
    <location>
        <begin position="350"/>
        <end position="369"/>
    </location>
</feature>
<feature type="transmembrane region" description="Helical" evidence="1">
    <location>
        <begin position="88"/>
        <end position="104"/>
    </location>
</feature>
<dbReference type="PANTHER" id="PTHR30282">
    <property type="entry name" value="P-AMINOBENZOYL GLUTAMATE TRANSPORTER"/>
    <property type="match status" value="1"/>
</dbReference>
<evidence type="ECO:0000313" key="3">
    <source>
        <dbReference type="Proteomes" id="UP000053523"/>
    </source>
</evidence>
<dbReference type="GO" id="GO:1902604">
    <property type="term" value="P:p-aminobenzoyl-glutamate transmembrane transport"/>
    <property type="evidence" value="ECO:0007669"/>
    <property type="project" value="InterPro"/>
</dbReference>
<comment type="caution">
    <text evidence="2">The sequence shown here is derived from an EMBL/GenBank/DDBJ whole genome shotgun (WGS) entry which is preliminary data.</text>
</comment>